<dbReference type="KEGG" id="asui:ASUIS_0234"/>
<dbReference type="CDD" id="cd18799">
    <property type="entry name" value="SF2_C_EcoAI-like"/>
    <property type="match status" value="1"/>
</dbReference>
<dbReference type="Gene3D" id="3.30.870.10">
    <property type="entry name" value="Endonuclease Chain A"/>
    <property type="match status" value="1"/>
</dbReference>
<dbReference type="SUPFAM" id="SSF52540">
    <property type="entry name" value="P-loop containing nucleoside triphosphate hydrolases"/>
    <property type="match status" value="1"/>
</dbReference>
<dbReference type="InterPro" id="IPR001650">
    <property type="entry name" value="Helicase_C-like"/>
</dbReference>
<keyword evidence="3" id="KW-0378">Hydrolase</keyword>
<dbReference type="PANTHER" id="PTHR47396:SF1">
    <property type="entry name" value="ATP-DEPENDENT HELICASE IRC3-RELATED"/>
    <property type="match status" value="1"/>
</dbReference>
<dbReference type="InterPro" id="IPR021835">
    <property type="entry name" value="DUF3427"/>
</dbReference>
<organism evidence="3 4">
    <name type="scientific">Arcobacter suis CECT 7833</name>
    <dbReference type="NCBI Taxonomy" id="663365"/>
    <lineage>
        <taxon>Bacteria</taxon>
        <taxon>Pseudomonadati</taxon>
        <taxon>Campylobacterota</taxon>
        <taxon>Epsilonproteobacteria</taxon>
        <taxon>Campylobacterales</taxon>
        <taxon>Arcobacteraceae</taxon>
        <taxon>Arcobacter</taxon>
    </lineage>
</organism>
<evidence type="ECO:0000313" key="4">
    <source>
        <dbReference type="Proteomes" id="UP000263040"/>
    </source>
</evidence>
<keyword evidence="3" id="KW-0067">ATP-binding</keyword>
<dbReference type="EMBL" id="CP032100">
    <property type="protein sequence ID" value="AXX88742.1"/>
    <property type="molecule type" value="Genomic_DNA"/>
</dbReference>
<dbReference type="InterPro" id="IPR058403">
    <property type="entry name" value="DUF8090"/>
</dbReference>
<protein>
    <submittedName>
        <fullName evidence="3">DNA/RNA helicase (DUF3427 domain)</fullName>
    </submittedName>
</protein>
<accession>A0AAD0SU37</accession>
<dbReference type="Pfam" id="PF11907">
    <property type="entry name" value="DUF3427"/>
    <property type="match status" value="1"/>
</dbReference>
<dbReference type="GO" id="GO:0003677">
    <property type="term" value="F:DNA binding"/>
    <property type="evidence" value="ECO:0007669"/>
    <property type="project" value="InterPro"/>
</dbReference>
<dbReference type="Pfam" id="PF04851">
    <property type="entry name" value="ResIII"/>
    <property type="match status" value="1"/>
</dbReference>
<dbReference type="SMART" id="SM00487">
    <property type="entry name" value="DEXDc"/>
    <property type="match status" value="1"/>
</dbReference>
<dbReference type="InterPro" id="IPR027417">
    <property type="entry name" value="P-loop_NTPase"/>
</dbReference>
<evidence type="ECO:0000259" key="2">
    <source>
        <dbReference type="PROSITE" id="PS51194"/>
    </source>
</evidence>
<feature type="domain" description="Helicase ATP-binding" evidence="1">
    <location>
        <begin position="202"/>
        <end position="351"/>
    </location>
</feature>
<dbReference type="Pfam" id="PF26350">
    <property type="entry name" value="DUF8090"/>
    <property type="match status" value="1"/>
</dbReference>
<dbReference type="InterPro" id="IPR050742">
    <property type="entry name" value="Helicase_Restrict-Modif_Enz"/>
</dbReference>
<evidence type="ECO:0000313" key="3">
    <source>
        <dbReference type="EMBL" id="AXX88742.1"/>
    </source>
</evidence>
<proteinExistence type="predicted"/>
<dbReference type="SUPFAM" id="SSF56024">
    <property type="entry name" value="Phospholipase D/nuclease"/>
    <property type="match status" value="1"/>
</dbReference>
<dbReference type="InterPro" id="IPR006935">
    <property type="entry name" value="Helicase/UvrB_N"/>
</dbReference>
<keyword evidence="4" id="KW-1185">Reference proteome</keyword>
<reference evidence="3 4" key="1">
    <citation type="submission" date="2018-08" db="EMBL/GenBank/DDBJ databases">
        <title>Complete genome of the Arcobacter suis type strain LMG 26152.</title>
        <authorList>
            <person name="Miller W.G."/>
            <person name="Yee E."/>
            <person name="Bono J.L."/>
        </authorList>
    </citation>
    <scope>NUCLEOTIDE SEQUENCE [LARGE SCALE GENOMIC DNA]</scope>
    <source>
        <strain evidence="3 4">CECT 7833</strain>
    </source>
</reference>
<dbReference type="AlphaFoldDB" id="A0AAD0SU37"/>
<dbReference type="GO" id="GO:0016787">
    <property type="term" value="F:hydrolase activity"/>
    <property type="evidence" value="ECO:0007669"/>
    <property type="project" value="InterPro"/>
</dbReference>
<dbReference type="Pfam" id="PF13091">
    <property type="entry name" value="PLDc_2"/>
    <property type="match status" value="1"/>
</dbReference>
<dbReference type="InterPro" id="IPR014001">
    <property type="entry name" value="Helicase_ATP-bd"/>
</dbReference>
<dbReference type="Pfam" id="PF00271">
    <property type="entry name" value="Helicase_C"/>
    <property type="match status" value="1"/>
</dbReference>
<dbReference type="Gene3D" id="3.40.50.300">
    <property type="entry name" value="P-loop containing nucleotide triphosphate hydrolases"/>
    <property type="match status" value="2"/>
</dbReference>
<gene>
    <name evidence="3" type="ORF">ASUIS_0234</name>
</gene>
<feature type="domain" description="Helicase C-terminal" evidence="2">
    <location>
        <begin position="396"/>
        <end position="558"/>
    </location>
</feature>
<dbReference type="SMART" id="SM00490">
    <property type="entry name" value="HELICc"/>
    <property type="match status" value="1"/>
</dbReference>
<dbReference type="GO" id="GO:0005829">
    <property type="term" value="C:cytosol"/>
    <property type="evidence" value="ECO:0007669"/>
    <property type="project" value="TreeGrafter"/>
</dbReference>
<dbReference type="PROSITE" id="PS51192">
    <property type="entry name" value="HELICASE_ATP_BIND_1"/>
    <property type="match status" value="1"/>
</dbReference>
<dbReference type="PROSITE" id="PS51194">
    <property type="entry name" value="HELICASE_CTER"/>
    <property type="match status" value="1"/>
</dbReference>
<dbReference type="GO" id="GO:0005524">
    <property type="term" value="F:ATP binding"/>
    <property type="evidence" value="ECO:0007669"/>
    <property type="project" value="InterPro"/>
</dbReference>
<keyword evidence="3" id="KW-0347">Helicase</keyword>
<name>A0AAD0SU37_9BACT</name>
<dbReference type="GO" id="GO:0004386">
    <property type="term" value="F:helicase activity"/>
    <property type="evidence" value="ECO:0007669"/>
    <property type="project" value="UniProtKB-KW"/>
</dbReference>
<sequence>MNTLITNNQTTNFYNHITKLLQECESFIFNVAFINFSGIQLLLDSFEVLEKRNIKGKILTSTYLNFTQIKALEKIKEFKNIELKIYDSNASNIGFHSKSYIFEFKDNYKVLIGSSNITASAFKSNIEWNVKTIAKKDDVFLQDVLNEFENLWIDSYEANDEFLKEYADFLNKQKKEFIPTFAYKKSIKTNFMQEKALQKLEELRVKKEKKALVIAATGSGKTYLSAFDVKNYQPKTLLFLVHRENILLSAKKSFETILGDSFTYGLYTGNKKEEDKNYIFSTIQTMTNSFSNFSQNYFDYIIIDEAHHVTSPSYKKVIEYFKPKFLLGLTATSNRMDGNSIYEVFDENIACDIRLNDALEHNLVVPFHYFGISDIQSIDYENIDLNKIDELAKLLSVNKRADFIIEKMNFYSFFGTKRKAIGFCVSKEHAFFMSKKFNEKGINSICLTSEDSIQKREETIKKLEGEKDSLEVIFTVDIFNEGIDIPSINTVLFLRPTNSPIVFVQQLGRGLRKHKNKDFLTVLDFIGNHKKAYLIALSLVGNKAIDKESIKFSLQNNFADFKNVFISMDEISKNRILKQIENENFNHLKYLKEQYFEFKSILENKVPKLVDFLQFSDVINPLNFIYESKSYVEFIAKVEDEKIKNEYKILCQNEEFLKAIRFIENLLPIKRVYEFVILKYLLNNDFCDEKIAFEILDKYLDKVCKDTIIHSFSYLNQDFLDSAQISRYLKLIDFDGKKIKKTQEFSRLLENKKYKDIFKDSLNYGIYFYEEEFGSRDFGIPFLKLYGKYNMLNIAQLCNFPKIHSSFRGSGFLKYKDDFFLFINIEKDKFSKSANYSNTFLSKDRFTYQSKPSMSQDKGDGERLIENQKYGVKLHIFMRKFVQVDKKTQDFIYLGIANSVKYEGNKPIKLELKLEIPLEDKLFEEFTEII</sequence>
<dbReference type="REBASE" id="332939">
    <property type="entry name" value="Asu7833ORF234P"/>
</dbReference>
<dbReference type="InterPro" id="IPR025202">
    <property type="entry name" value="PLD-like_dom"/>
</dbReference>
<dbReference type="RefSeq" id="WP_118885319.1">
    <property type="nucleotide sequence ID" value="NZ_CP032100.1"/>
</dbReference>
<evidence type="ECO:0000259" key="1">
    <source>
        <dbReference type="PROSITE" id="PS51192"/>
    </source>
</evidence>
<dbReference type="CDD" id="cd09204">
    <property type="entry name" value="PLDc_N_DEXD_b2"/>
    <property type="match status" value="1"/>
</dbReference>
<dbReference type="CDD" id="cd18032">
    <property type="entry name" value="DEXHc_RE_I_III_res"/>
    <property type="match status" value="1"/>
</dbReference>
<dbReference type="PANTHER" id="PTHR47396">
    <property type="entry name" value="TYPE I RESTRICTION ENZYME ECOKI R PROTEIN"/>
    <property type="match status" value="1"/>
</dbReference>
<keyword evidence="3" id="KW-0547">Nucleotide-binding</keyword>
<dbReference type="Proteomes" id="UP000263040">
    <property type="component" value="Chromosome"/>
</dbReference>